<dbReference type="AlphaFoldDB" id="A0A8H6N4K0"/>
<feature type="region of interest" description="Disordered" evidence="1">
    <location>
        <begin position="1"/>
        <end position="110"/>
    </location>
</feature>
<feature type="compositionally biased region" description="Polar residues" evidence="1">
    <location>
        <begin position="39"/>
        <end position="58"/>
    </location>
</feature>
<gene>
    <name evidence="2" type="ORF">CPLU01_12882</name>
</gene>
<dbReference type="EMBL" id="WIGO01000278">
    <property type="protein sequence ID" value="KAF6820054.1"/>
    <property type="molecule type" value="Genomic_DNA"/>
</dbReference>
<protein>
    <submittedName>
        <fullName evidence="2">Uncharacterized protein</fullName>
    </submittedName>
</protein>
<comment type="caution">
    <text evidence="2">The sequence shown here is derived from an EMBL/GenBank/DDBJ whole genome shotgun (WGS) entry which is preliminary data.</text>
</comment>
<organism evidence="2 3">
    <name type="scientific">Colletotrichum plurivorum</name>
    <dbReference type="NCBI Taxonomy" id="2175906"/>
    <lineage>
        <taxon>Eukaryota</taxon>
        <taxon>Fungi</taxon>
        <taxon>Dikarya</taxon>
        <taxon>Ascomycota</taxon>
        <taxon>Pezizomycotina</taxon>
        <taxon>Sordariomycetes</taxon>
        <taxon>Hypocreomycetidae</taxon>
        <taxon>Glomerellales</taxon>
        <taxon>Glomerellaceae</taxon>
        <taxon>Colletotrichum</taxon>
        <taxon>Colletotrichum orchidearum species complex</taxon>
    </lineage>
</organism>
<name>A0A8H6N4K0_9PEZI</name>
<evidence type="ECO:0000313" key="3">
    <source>
        <dbReference type="Proteomes" id="UP000654918"/>
    </source>
</evidence>
<evidence type="ECO:0000256" key="1">
    <source>
        <dbReference type="SAM" id="MobiDB-lite"/>
    </source>
</evidence>
<evidence type="ECO:0000313" key="2">
    <source>
        <dbReference type="EMBL" id="KAF6820054.1"/>
    </source>
</evidence>
<reference evidence="2" key="1">
    <citation type="journal article" date="2020" name="Phytopathology">
        <title>Genome Sequence Resources of Colletotrichum truncatum, C. plurivorum, C. musicola, and C. sojae: Four Species Pathogenic to Soybean (Glycine max).</title>
        <authorList>
            <person name="Rogerio F."/>
            <person name="Boufleur T.R."/>
            <person name="Ciampi-Guillardi M."/>
            <person name="Sukno S.A."/>
            <person name="Thon M.R."/>
            <person name="Massola Junior N.S."/>
            <person name="Baroncelli R."/>
        </authorList>
    </citation>
    <scope>NUCLEOTIDE SEQUENCE</scope>
    <source>
        <strain evidence="2">LFN00145</strain>
    </source>
</reference>
<accession>A0A8H6N4K0</accession>
<dbReference type="Proteomes" id="UP000654918">
    <property type="component" value="Unassembled WGS sequence"/>
</dbReference>
<feature type="compositionally biased region" description="Basic and acidic residues" evidence="1">
    <location>
        <begin position="101"/>
        <end position="110"/>
    </location>
</feature>
<keyword evidence="3" id="KW-1185">Reference proteome</keyword>
<proteinExistence type="predicted"/>
<sequence>MPPESLARARTTRHVQNVANGIPPSLPALDQPSPPFQNPRHSINFPSRTPCLTRNKTPGDTDETLQRAAAMREEEDETNWLQIGPCASLVESQPAARRQSSPREDRACLH</sequence>